<evidence type="ECO:0000256" key="4">
    <source>
        <dbReference type="RuleBase" id="RU362073"/>
    </source>
</evidence>
<comment type="caution">
    <text evidence="6">The sequence shown here is derived from an EMBL/GenBank/DDBJ whole genome shotgun (WGS) entry which is preliminary data.</text>
</comment>
<dbReference type="InterPro" id="IPR036465">
    <property type="entry name" value="vWFA_dom_sf"/>
</dbReference>
<dbReference type="InterPro" id="IPR001029">
    <property type="entry name" value="Flagellin_N"/>
</dbReference>
<reference evidence="6 7" key="1">
    <citation type="submission" date="2024-06" db="EMBL/GenBank/DDBJ databases">
        <title>Genomic Encyclopedia of Type Strains, Phase IV (KMG-IV): sequencing the most valuable type-strain genomes for metagenomic binning, comparative biology and taxonomic classification.</title>
        <authorList>
            <person name="Goeker M."/>
        </authorList>
    </citation>
    <scope>NUCLEOTIDE SEQUENCE [LARGE SCALE GENOMIC DNA]</scope>
    <source>
        <strain evidence="6 7">DSM 23520</strain>
    </source>
</reference>
<dbReference type="PANTHER" id="PTHR42792:SF2">
    <property type="entry name" value="FLAGELLIN"/>
    <property type="match status" value="1"/>
</dbReference>
<dbReference type="Gene3D" id="3.40.50.410">
    <property type="entry name" value="von Willebrand factor, type A domain"/>
    <property type="match status" value="1"/>
</dbReference>
<dbReference type="RefSeq" id="WP_354219684.1">
    <property type="nucleotide sequence ID" value="NZ_JBEPMX010000004.1"/>
</dbReference>
<dbReference type="InterPro" id="IPR046358">
    <property type="entry name" value="Flagellin_C"/>
</dbReference>
<evidence type="ECO:0000256" key="3">
    <source>
        <dbReference type="ARBA" id="ARBA00023143"/>
    </source>
</evidence>
<dbReference type="CDD" id="cd00198">
    <property type="entry name" value="vWFA"/>
    <property type="match status" value="1"/>
</dbReference>
<dbReference type="PRINTS" id="PR00207">
    <property type="entry name" value="FLAGELLIN"/>
</dbReference>
<dbReference type="Pfam" id="PF00092">
    <property type="entry name" value="VWA"/>
    <property type="match status" value="1"/>
</dbReference>
<comment type="function">
    <text evidence="4">Flagellin is the subunit protein which polymerizes to form the filaments of bacterial flagella.</text>
</comment>
<keyword evidence="3 4" id="KW-0975">Bacterial flagellum</keyword>
<accession>A0ABV2KU42</accession>
<feature type="domain" description="VWFA" evidence="5">
    <location>
        <begin position="156"/>
        <end position="349"/>
    </location>
</feature>
<proteinExistence type="inferred from homology"/>
<gene>
    <name evidence="6" type="ORF">ABID56_001182</name>
</gene>
<keyword evidence="6" id="KW-0966">Cell projection</keyword>
<organism evidence="6 7">
    <name type="scientific">Alkalibacillus flavidus</name>
    <dbReference type="NCBI Taxonomy" id="546021"/>
    <lineage>
        <taxon>Bacteria</taxon>
        <taxon>Bacillati</taxon>
        <taxon>Bacillota</taxon>
        <taxon>Bacilli</taxon>
        <taxon>Bacillales</taxon>
        <taxon>Bacillaceae</taxon>
        <taxon>Alkalibacillus</taxon>
    </lineage>
</organism>
<keyword evidence="7" id="KW-1185">Reference proteome</keyword>
<evidence type="ECO:0000313" key="7">
    <source>
        <dbReference type="Proteomes" id="UP001549167"/>
    </source>
</evidence>
<evidence type="ECO:0000256" key="2">
    <source>
        <dbReference type="ARBA" id="ARBA00020110"/>
    </source>
</evidence>
<keyword evidence="4" id="KW-0964">Secreted</keyword>
<dbReference type="SUPFAM" id="SSF64518">
    <property type="entry name" value="Phase 1 flagellin"/>
    <property type="match status" value="1"/>
</dbReference>
<dbReference type="Proteomes" id="UP001549167">
    <property type="component" value="Unassembled WGS sequence"/>
</dbReference>
<name>A0ABV2KU42_9BACI</name>
<comment type="subcellular location">
    <subcellularLocation>
        <location evidence="4">Secreted</location>
    </subcellularLocation>
    <subcellularLocation>
        <location evidence="4">Bacterial flagellum</location>
    </subcellularLocation>
</comment>
<dbReference type="Gene3D" id="1.20.1330.10">
    <property type="entry name" value="f41 fragment of flagellin, N-terminal domain"/>
    <property type="match status" value="1"/>
</dbReference>
<sequence length="492" mass="54071">MIINQNIPALQNLNELNSKSKNVAKDMQTLASGKRINQAADDAAGMTISQKMKAQIKGLKQASQNIEDGISLVNTAESALGNIQNPNLQRMRELAVQAANDTLSKEDRQTIQKEIDEIKGNIRGIAENTEFNTRQLLAPSKVGDPDKPTTGGGKADVVFFIDDSGSMSEQIDMVKDGIESFAGDLSAYGDVRIGTVSTLEENTGRTMALTEDIEEVKNHLDSVHVANGGATSYPYQKMMDYAPDGNQAEDLSYANDSNKVFVLLTDTGDESDLLSNDVDQTTYPSQQEVRNKLDQHQIFSYVFGVEDRGTGDNTFDDESEYDQIADEMFIPETTEDISQNISPELSDKIINDTDLGEPAEELNPIKLQVGPNNGDKFTIELFDARPENLGIGNVKVDPQEKANEAIALVDEAIQKVSEQRSKFGSYENALEHTLNNVTNAEVQLTKSRSKIKDADMASEVMSLNQHKVQLQAAMSMFTQANQNPQSLLQFLE</sequence>
<dbReference type="SMART" id="SM00327">
    <property type="entry name" value="VWA"/>
    <property type="match status" value="1"/>
</dbReference>
<evidence type="ECO:0000313" key="6">
    <source>
        <dbReference type="EMBL" id="MET3683092.1"/>
    </source>
</evidence>
<dbReference type="PANTHER" id="PTHR42792">
    <property type="entry name" value="FLAGELLIN"/>
    <property type="match status" value="1"/>
</dbReference>
<comment type="similarity">
    <text evidence="1 4">Belongs to the bacterial flagellin family.</text>
</comment>
<protein>
    <recommendedName>
        <fullName evidence="2 4">Flagellin</fullName>
    </recommendedName>
</protein>
<keyword evidence="6" id="KW-0282">Flagellum</keyword>
<dbReference type="Pfam" id="PF00669">
    <property type="entry name" value="Flagellin_N"/>
    <property type="match status" value="1"/>
</dbReference>
<dbReference type="PROSITE" id="PS50234">
    <property type="entry name" value="VWFA"/>
    <property type="match status" value="1"/>
</dbReference>
<dbReference type="EMBL" id="JBEPMX010000004">
    <property type="protein sequence ID" value="MET3683092.1"/>
    <property type="molecule type" value="Genomic_DNA"/>
</dbReference>
<dbReference type="InterPro" id="IPR002035">
    <property type="entry name" value="VWF_A"/>
</dbReference>
<dbReference type="InterPro" id="IPR001492">
    <property type="entry name" value="Flagellin"/>
</dbReference>
<evidence type="ECO:0000259" key="5">
    <source>
        <dbReference type="PROSITE" id="PS50234"/>
    </source>
</evidence>
<dbReference type="Pfam" id="PF00700">
    <property type="entry name" value="Flagellin_C"/>
    <property type="match status" value="1"/>
</dbReference>
<evidence type="ECO:0000256" key="1">
    <source>
        <dbReference type="ARBA" id="ARBA00005709"/>
    </source>
</evidence>
<keyword evidence="6" id="KW-0969">Cilium</keyword>